<accession>A0A841R208</accession>
<gene>
    <name evidence="1" type="ORF">HNR45_000151</name>
</gene>
<dbReference type="Proteomes" id="UP000591941">
    <property type="component" value="Unassembled WGS sequence"/>
</dbReference>
<dbReference type="OrthoDB" id="1631946at2"/>
<protein>
    <submittedName>
        <fullName evidence="1">Uncharacterized protein YxeA</fullName>
    </submittedName>
</protein>
<evidence type="ECO:0000313" key="1">
    <source>
        <dbReference type="EMBL" id="MBB6477129.1"/>
    </source>
</evidence>
<dbReference type="EMBL" id="JACHHI010000001">
    <property type="protein sequence ID" value="MBB6477129.1"/>
    <property type="molecule type" value="Genomic_DNA"/>
</dbReference>
<keyword evidence="2" id="KW-1185">Reference proteome</keyword>
<dbReference type="Pfam" id="PF11209">
    <property type="entry name" value="LmeA"/>
    <property type="match status" value="1"/>
</dbReference>
<dbReference type="GeneID" id="93485436"/>
<sequence>MKKFLLLIIILLLIVFGIGWFALPKMVESGLEGYLAEKVPSEKIEVKMDLQNPLLLLAGTVSHIRADGSRVTLDPLTYDHLTIDLNHVKFNMLKLVTEHRFEPESIGGGTLGATLTAADLQTYLQGRVDNIDNLQVEIDDRQINVTGDVDLAGLLSGTVLVSGEPLLYDNVLQIRPTDLKFNNMGFAGVTTNFMKPIKVYDFRDFPWPVTANKVELSNHSVVMTALVR</sequence>
<proteinExistence type="predicted"/>
<organism evidence="1 2">
    <name type="scientific">Negativicoccus succinicivorans</name>
    <dbReference type="NCBI Taxonomy" id="620903"/>
    <lineage>
        <taxon>Bacteria</taxon>
        <taxon>Bacillati</taxon>
        <taxon>Bacillota</taxon>
        <taxon>Negativicutes</taxon>
        <taxon>Veillonellales</taxon>
        <taxon>Veillonellaceae</taxon>
        <taxon>Negativicoccus</taxon>
    </lineage>
</organism>
<reference evidence="1 2" key="1">
    <citation type="submission" date="2020-08" db="EMBL/GenBank/DDBJ databases">
        <title>Genomic Encyclopedia of Type Strains, Phase IV (KMG-IV): sequencing the most valuable type-strain genomes for metagenomic binning, comparative biology and taxonomic classification.</title>
        <authorList>
            <person name="Goeker M."/>
        </authorList>
    </citation>
    <scope>NUCLEOTIDE SEQUENCE [LARGE SCALE GENOMIC DNA]</scope>
    <source>
        <strain evidence="1 2">DSM 21255</strain>
    </source>
</reference>
<name>A0A841R208_9FIRM</name>
<comment type="caution">
    <text evidence="1">The sequence shown here is derived from an EMBL/GenBank/DDBJ whole genome shotgun (WGS) entry which is preliminary data.</text>
</comment>
<dbReference type="AlphaFoldDB" id="A0A841R208"/>
<dbReference type="RefSeq" id="WP_024048852.1">
    <property type="nucleotide sequence ID" value="NZ_CABWNB010000001.1"/>
</dbReference>
<evidence type="ECO:0000313" key="2">
    <source>
        <dbReference type="Proteomes" id="UP000591941"/>
    </source>
</evidence>
<dbReference type="InterPro" id="IPR021373">
    <property type="entry name" value="DUF2993"/>
</dbReference>